<reference evidence="4" key="1">
    <citation type="submission" date="2016-01" db="EMBL/GenBank/DDBJ databases">
        <authorList>
            <person name="Mitreva M."/>
            <person name="Pepin K.H."/>
            <person name="Mihindukulasuriya K.A."/>
            <person name="Fulton R."/>
            <person name="Fronick C."/>
            <person name="O'Laughlin M."/>
            <person name="Miner T."/>
            <person name="Herter B."/>
            <person name="Rosa B.A."/>
            <person name="Cordes M."/>
            <person name="Tomlinson C."/>
            <person name="Wollam A."/>
            <person name="Palsikar V.B."/>
            <person name="Mardis E.R."/>
            <person name="Wilson R.K."/>
        </authorList>
    </citation>
    <scope>NUCLEOTIDE SEQUENCE [LARGE SCALE GENOMIC DNA]</scope>
    <source>
        <strain evidence="4">DNF00019</strain>
    </source>
</reference>
<evidence type="ECO:0000313" key="4">
    <source>
        <dbReference type="Proteomes" id="UP000070675"/>
    </source>
</evidence>
<dbReference type="Pfam" id="PF13208">
    <property type="entry name" value="TerB_N"/>
    <property type="match status" value="1"/>
</dbReference>
<evidence type="ECO:0000259" key="2">
    <source>
        <dbReference type="Pfam" id="PF15615"/>
    </source>
</evidence>
<accession>A0A133XQF2</accession>
<feature type="domain" description="TerB-C" evidence="2">
    <location>
        <begin position="525"/>
        <end position="679"/>
    </location>
</feature>
<dbReference type="RefSeq" id="WP_066306241.1">
    <property type="nucleotide sequence ID" value="NZ_KQ959516.1"/>
</dbReference>
<comment type="caution">
    <text evidence="3">The sequence shown here is derived from an EMBL/GenBank/DDBJ whole genome shotgun (WGS) entry which is preliminary data.</text>
</comment>
<keyword evidence="4" id="KW-1185">Reference proteome</keyword>
<dbReference type="STRING" id="1393034.HMPREF3192_01259"/>
<evidence type="ECO:0000313" key="3">
    <source>
        <dbReference type="EMBL" id="KXB33153.1"/>
    </source>
</evidence>
<proteinExistence type="predicted"/>
<name>A0A133XQF2_9ACTN</name>
<dbReference type="Pfam" id="PF15615">
    <property type="entry name" value="TerB_C"/>
    <property type="match status" value="1"/>
</dbReference>
<dbReference type="InterPro" id="IPR025266">
    <property type="entry name" value="TerB_N"/>
</dbReference>
<organism evidence="3 4">
    <name type="scientific">Atopobium deltae</name>
    <dbReference type="NCBI Taxonomy" id="1393034"/>
    <lineage>
        <taxon>Bacteria</taxon>
        <taxon>Bacillati</taxon>
        <taxon>Actinomycetota</taxon>
        <taxon>Coriobacteriia</taxon>
        <taxon>Coriobacteriales</taxon>
        <taxon>Atopobiaceae</taxon>
        <taxon>Atopobium</taxon>
    </lineage>
</organism>
<dbReference type="OrthoDB" id="2663344at2"/>
<dbReference type="AlphaFoldDB" id="A0A133XQF2"/>
<sequence>MYDDDVTYLYDDPDDGPEEHSLAHGVELARKLLAFMAAREEGVFSDVSYHDSALLRTGRQALEDMRNARTKHEAYLQDEIANLSNREASSLEFGSGTGTPYRGGSWKSLSKRREEHPFDDFGARRAHEKLEQMHKLSCVLTSQERASRRVYDIIHAKMFYTQACFMKAFVDDYARPSIFARYFPTYNDMSDHDLRAYFTWRHRFVQYCEDLGGPSKSAGAQPATAKSAVTKPTAVKHQRPLAQLSFSFVYAYELLCNVHAFSPEKTFEQLKRLRDAYADDTCGKQLSRYLTMWMLDYAMYNNLSQDVYADAVQTDELLFYQGVACLRRFEHAIIVAAQKQSKTRGKKLNDPAIIDALCLRLDVAKLADLLVRVSDSPLKHSKVYEQYPQRLQTAAARVFVQMVLHCQQCRKQGFMESLFGNPEELPYTMFESAIFYETEPHDDQRIQTPWYTVYSCSRNRWTKLVPCTNPSVSSQLANILRGIERAFCEDMPGFVPPPHKSLALYQKKFIHDTVQHIQTRIKQYEARQKATRVTIDSAKLGSIRAAAAVTCEALLVDEERDAIAERDAAEKPFGADQSNIDDVQEACDLRRVANVQNSADPRDQTGPQDQTGPLTAFQQELLEAVVEGCDLPALPPTTMLSIEVDTINEAFFDQLGDSVLTMDDTDSVHLVEDYRDEVEEFLRGSK</sequence>
<dbReference type="Proteomes" id="UP000070675">
    <property type="component" value="Unassembled WGS sequence"/>
</dbReference>
<evidence type="ECO:0000259" key="1">
    <source>
        <dbReference type="Pfam" id="PF13208"/>
    </source>
</evidence>
<dbReference type="InterPro" id="IPR028932">
    <property type="entry name" value="TerB-C"/>
</dbReference>
<gene>
    <name evidence="3" type="ORF">HMPREF3192_01259</name>
</gene>
<dbReference type="PATRIC" id="fig|1393034.3.peg.1227"/>
<feature type="domain" description="TerB N-terminal" evidence="1">
    <location>
        <begin position="139"/>
        <end position="204"/>
    </location>
</feature>
<protein>
    <recommendedName>
        <fullName evidence="5">TerB-C domain-containing protein</fullName>
    </recommendedName>
</protein>
<dbReference type="EMBL" id="LSCR01000041">
    <property type="protein sequence ID" value="KXB33153.1"/>
    <property type="molecule type" value="Genomic_DNA"/>
</dbReference>
<evidence type="ECO:0008006" key="5">
    <source>
        <dbReference type="Google" id="ProtNLM"/>
    </source>
</evidence>